<dbReference type="PANTHER" id="PTHR14068:SF0">
    <property type="entry name" value="EUKARYOTIC TRANSLATION INITIATION FACTOR 3 SUBUNIT B"/>
    <property type="match status" value="1"/>
</dbReference>
<dbReference type="GO" id="GO:0003723">
    <property type="term" value="F:RNA binding"/>
    <property type="evidence" value="ECO:0007669"/>
    <property type="project" value="UniProtKB-KW"/>
</dbReference>
<keyword evidence="1" id="KW-0963">Cytoplasm</keyword>
<keyword evidence="3" id="KW-0694">RNA-binding</keyword>
<evidence type="ECO:0000256" key="5">
    <source>
        <dbReference type="SAM" id="MobiDB-lite"/>
    </source>
</evidence>
<dbReference type="GO" id="GO:0003743">
    <property type="term" value="F:translation initiation factor activity"/>
    <property type="evidence" value="ECO:0007669"/>
    <property type="project" value="UniProtKB-KW"/>
</dbReference>
<dbReference type="Proteomes" id="UP000076738">
    <property type="component" value="Unassembled WGS sequence"/>
</dbReference>
<evidence type="ECO:0000256" key="4">
    <source>
        <dbReference type="ARBA" id="ARBA00022917"/>
    </source>
</evidence>
<feature type="compositionally biased region" description="Basic and acidic residues" evidence="5">
    <location>
        <begin position="1"/>
        <end position="20"/>
    </location>
</feature>
<feature type="region of interest" description="Disordered" evidence="5">
    <location>
        <begin position="152"/>
        <end position="173"/>
    </location>
</feature>
<dbReference type="STRING" id="1330018.A0A167GVG0"/>
<dbReference type="GO" id="GO:0031369">
    <property type="term" value="F:translation initiation factor binding"/>
    <property type="evidence" value="ECO:0007669"/>
    <property type="project" value="InterPro"/>
</dbReference>
<name>A0A167GVG0_CALVF</name>
<keyword evidence="2" id="KW-0396">Initiation factor</keyword>
<evidence type="ECO:0000256" key="3">
    <source>
        <dbReference type="ARBA" id="ARBA00022884"/>
    </source>
</evidence>
<feature type="region of interest" description="Disordered" evidence="5">
    <location>
        <begin position="1"/>
        <end position="23"/>
    </location>
</feature>
<evidence type="ECO:0000313" key="8">
    <source>
        <dbReference type="Proteomes" id="UP000076738"/>
    </source>
</evidence>
<keyword evidence="4" id="KW-0648">Protein biosynthesis</keyword>
<dbReference type="PANTHER" id="PTHR14068">
    <property type="entry name" value="EUKARYOTIC TRANSLATION INITIATION FACTOR 3 EIF3 -RELATED"/>
    <property type="match status" value="1"/>
</dbReference>
<evidence type="ECO:0000256" key="2">
    <source>
        <dbReference type="ARBA" id="ARBA00022540"/>
    </source>
</evidence>
<proteinExistence type="predicted"/>
<keyword evidence="8" id="KW-1185">Reference proteome</keyword>
<gene>
    <name evidence="7" type="ORF">CALVIDRAFT_531136</name>
</gene>
<feature type="domain" description="Translation initiation factor beta propellor-like" evidence="6">
    <location>
        <begin position="26"/>
        <end position="82"/>
    </location>
</feature>
<accession>A0A167GVG0</accession>
<protein>
    <recommendedName>
        <fullName evidence="6">Translation initiation factor beta propellor-like domain-containing protein</fullName>
    </recommendedName>
</protein>
<evidence type="ECO:0000259" key="6">
    <source>
        <dbReference type="Pfam" id="PF08662"/>
    </source>
</evidence>
<organism evidence="7 8">
    <name type="scientific">Calocera viscosa (strain TUFC12733)</name>
    <dbReference type="NCBI Taxonomy" id="1330018"/>
    <lineage>
        <taxon>Eukaryota</taxon>
        <taxon>Fungi</taxon>
        <taxon>Dikarya</taxon>
        <taxon>Basidiomycota</taxon>
        <taxon>Agaricomycotina</taxon>
        <taxon>Dacrymycetes</taxon>
        <taxon>Dacrymycetales</taxon>
        <taxon>Dacrymycetaceae</taxon>
        <taxon>Calocera</taxon>
    </lineage>
</organism>
<dbReference type="InterPro" id="IPR011400">
    <property type="entry name" value="EIF3B"/>
</dbReference>
<dbReference type="Pfam" id="PF08662">
    <property type="entry name" value="eIF2A"/>
    <property type="match status" value="1"/>
</dbReference>
<evidence type="ECO:0000313" key="7">
    <source>
        <dbReference type="EMBL" id="KZO90953.1"/>
    </source>
</evidence>
<dbReference type="EMBL" id="KV417331">
    <property type="protein sequence ID" value="KZO90953.1"/>
    <property type="molecule type" value="Genomic_DNA"/>
</dbReference>
<dbReference type="OrthoDB" id="10250414at2759"/>
<dbReference type="GO" id="GO:0005852">
    <property type="term" value="C:eukaryotic translation initiation factor 3 complex"/>
    <property type="evidence" value="ECO:0007669"/>
    <property type="project" value="InterPro"/>
</dbReference>
<sequence>MALDFTGKDASRATGSEKDPGAGIQLLDTTEHYDVTDIEWDLSGRYLTSRASAWRHTLKNGYTIWDFRRQELTKQVLDRFKQFLWRPRPRTLLSKEQQREIHKRLREHSKQFDEEDAVEESTVSAELIAARRWLIEEWNAWRAKLRREIKEEKGKREKERGVAQEKIEQGVCG</sequence>
<reference evidence="7 8" key="1">
    <citation type="journal article" date="2016" name="Mol. Biol. Evol.">
        <title>Comparative Genomics of Early-Diverging Mushroom-Forming Fungi Provides Insights into the Origins of Lignocellulose Decay Capabilities.</title>
        <authorList>
            <person name="Nagy L.G."/>
            <person name="Riley R."/>
            <person name="Tritt A."/>
            <person name="Adam C."/>
            <person name="Daum C."/>
            <person name="Floudas D."/>
            <person name="Sun H."/>
            <person name="Yadav J.S."/>
            <person name="Pangilinan J."/>
            <person name="Larsson K.H."/>
            <person name="Matsuura K."/>
            <person name="Barry K."/>
            <person name="Labutti K."/>
            <person name="Kuo R."/>
            <person name="Ohm R.A."/>
            <person name="Bhattacharya S.S."/>
            <person name="Shirouzu T."/>
            <person name="Yoshinaga Y."/>
            <person name="Martin F.M."/>
            <person name="Grigoriev I.V."/>
            <person name="Hibbett D.S."/>
        </authorList>
    </citation>
    <scope>NUCLEOTIDE SEQUENCE [LARGE SCALE GENOMIC DNA]</scope>
    <source>
        <strain evidence="7 8">TUFC12733</strain>
    </source>
</reference>
<dbReference type="AlphaFoldDB" id="A0A167GVG0"/>
<dbReference type="InterPro" id="IPR013979">
    <property type="entry name" value="TIF_beta_prop-like"/>
</dbReference>
<evidence type="ECO:0000256" key="1">
    <source>
        <dbReference type="ARBA" id="ARBA00022490"/>
    </source>
</evidence>